<comment type="caution">
    <text evidence="2">The sequence shown here is derived from an EMBL/GenBank/DDBJ whole genome shotgun (WGS) entry which is preliminary data.</text>
</comment>
<feature type="transmembrane region" description="Helical" evidence="1">
    <location>
        <begin position="44"/>
        <end position="67"/>
    </location>
</feature>
<feature type="transmembrane region" description="Helical" evidence="1">
    <location>
        <begin position="139"/>
        <end position="159"/>
    </location>
</feature>
<evidence type="ECO:0000256" key="1">
    <source>
        <dbReference type="SAM" id="Phobius"/>
    </source>
</evidence>
<evidence type="ECO:0000313" key="2">
    <source>
        <dbReference type="EMBL" id="MFC3975714.1"/>
    </source>
</evidence>
<keyword evidence="3" id="KW-1185">Reference proteome</keyword>
<proteinExistence type="predicted"/>
<gene>
    <name evidence="2" type="ORF">ACFOUP_04965</name>
</gene>
<accession>A0ABV8EI87</accession>
<dbReference type="EMBL" id="JBHSAV010000016">
    <property type="protein sequence ID" value="MFC3975714.1"/>
    <property type="molecule type" value="Genomic_DNA"/>
</dbReference>
<sequence>MEAILKTYRQKEIIENSDVKFINLFFLGIIVYSFGAGLSDTGYIHPIICSLIQIVGILMFVPGSFFLINFNINQLYLKVVYYVYLVYLISVVFRGFSLDFGFLKVTLFDQWFGVFIYFSPLIMLIPITEEYLRRLLQAIKLFAALFLFFVLITIPYIMVSGSHEGMRAVEYYSRTFGITSGIILITFPFHSRRTNFLSLGSMFTALMISVYHGRRGLAIYCFLILVIASIVYLKKGSFRSILVVVGMMIFSSLLTLGLDRISNSGLLANLTKRGLEDTRSNVEANFYEDMQPIDWIIGRGMSGEYYCPGIIWGDGEPSVYRSVIETDFLQMILKGGFVSLGLLMLILIPAAILGIFKSRNLFTLSCGIWILLGVINMYPSSVNTFTLNYMLIWVCVRICFSKSLRNLNNHQIMKILNPKKPKETFNQLTNV</sequence>
<feature type="transmembrane region" description="Helical" evidence="1">
    <location>
        <begin position="240"/>
        <end position="258"/>
    </location>
</feature>
<feature type="transmembrane region" description="Helical" evidence="1">
    <location>
        <begin position="337"/>
        <end position="356"/>
    </location>
</feature>
<keyword evidence="1" id="KW-0472">Membrane</keyword>
<evidence type="ECO:0008006" key="4">
    <source>
        <dbReference type="Google" id="ProtNLM"/>
    </source>
</evidence>
<dbReference type="RefSeq" id="WP_241295893.1">
    <property type="nucleotide sequence ID" value="NZ_JAKZGR010000011.1"/>
</dbReference>
<dbReference type="Proteomes" id="UP001595766">
    <property type="component" value="Unassembled WGS sequence"/>
</dbReference>
<organism evidence="2 3">
    <name type="scientific">Belliella kenyensis</name>
    <dbReference type="NCBI Taxonomy" id="1472724"/>
    <lineage>
        <taxon>Bacteria</taxon>
        <taxon>Pseudomonadati</taxon>
        <taxon>Bacteroidota</taxon>
        <taxon>Cytophagia</taxon>
        <taxon>Cytophagales</taxon>
        <taxon>Cyclobacteriaceae</taxon>
        <taxon>Belliella</taxon>
    </lineage>
</organism>
<name>A0ABV8EI87_9BACT</name>
<evidence type="ECO:0000313" key="3">
    <source>
        <dbReference type="Proteomes" id="UP001595766"/>
    </source>
</evidence>
<keyword evidence="1" id="KW-0812">Transmembrane</keyword>
<feature type="transmembrane region" description="Helical" evidence="1">
    <location>
        <begin position="21"/>
        <end position="38"/>
    </location>
</feature>
<feature type="transmembrane region" description="Helical" evidence="1">
    <location>
        <begin position="196"/>
        <end position="211"/>
    </location>
</feature>
<feature type="transmembrane region" description="Helical" evidence="1">
    <location>
        <begin position="171"/>
        <end position="189"/>
    </location>
</feature>
<feature type="transmembrane region" description="Helical" evidence="1">
    <location>
        <begin position="79"/>
        <end position="98"/>
    </location>
</feature>
<protein>
    <recommendedName>
        <fullName evidence="4">O-Antigen ligase</fullName>
    </recommendedName>
</protein>
<feature type="transmembrane region" description="Helical" evidence="1">
    <location>
        <begin position="385"/>
        <end position="404"/>
    </location>
</feature>
<feature type="transmembrane region" description="Helical" evidence="1">
    <location>
        <begin position="110"/>
        <end position="127"/>
    </location>
</feature>
<feature type="transmembrane region" description="Helical" evidence="1">
    <location>
        <begin position="217"/>
        <end position="233"/>
    </location>
</feature>
<feature type="transmembrane region" description="Helical" evidence="1">
    <location>
        <begin position="361"/>
        <end position="379"/>
    </location>
</feature>
<reference evidence="3" key="1">
    <citation type="journal article" date="2019" name="Int. J. Syst. Evol. Microbiol.">
        <title>The Global Catalogue of Microorganisms (GCM) 10K type strain sequencing project: providing services to taxonomists for standard genome sequencing and annotation.</title>
        <authorList>
            <consortium name="The Broad Institute Genomics Platform"/>
            <consortium name="The Broad Institute Genome Sequencing Center for Infectious Disease"/>
            <person name="Wu L."/>
            <person name="Ma J."/>
        </authorList>
    </citation>
    <scope>NUCLEOTIDE SEQUENCE [LARGE SCALE GENOMIC DNA]</scope>
    <source>
        <strain evidence="3">CECT 8551</strain>
    </source>
</reference>
<keyword evidence="1" id="KW-1133">Transmembrane helix</keyword>